<gene>
    <name evidence="1" type="ORF">L210DRAFT_3507211</name>
</gene>
<dbReference type="Proteomes" id="UP001194468">
    <property type="component" value="Unassembled WGS sequence"/>
</dbReference>
<accession>A0AAD4BKZ4</accession>
<evidence type="ECO:0000313" key="1">
    <source>
        <dbReference type="EMBL" id="KAF8433096.1"/>
    </source>
</evidence>
<keyword evidence="2" id="KW-1185">Reference proteome</keyword>
<comment type="caution">
    <text evidence="1">The sequence shown here is derived from an EMBL/GenBank/DDBJ whole genome shotgun (WGS) entry which is preliminary data.</text>
</comment>
<dbReference type="EMBL" id="WHUW01000036">
    <property type="protein sequence ID" value="KAF8433096.1"/>
    <property type="molecule type" value="Genomic_DNA"/>
</dbReference>
<name>A0AAD4BKZ4_BOLED</name>
<organism evidence="1 2">
    <name type="scientific">Boletus edulis BED1</name>
    <dbReference type="NCBI Taxonomy" id="1328754"/>
    <lineage>
        <taxon>Eukaryota</taxon>
        <taxon>Fungi</taxon>
        <taxon>Dikarya</taxon>
        <taxon>Basidiomycota</taxon>
        <taxon>Agaricomycotina</taxon>
        <taxon>Agaricomycetes</taxon>
        <taxon>Agaricomycetidae</taxon>
        <taxon>Boletales</taxon>
        <taxon>Boletineae</taxon>
        <taxon>Boletaceae</taxon>
        <taxon>Boletoideae</taxon>
        <taxon>Boletus</taxon>
    </lineage>
</organism>
<reference evidence="1" key="2">
    <citation type="journal article" date="2020" name="Nat. Commun.">
        <title>Large-scale genome sequencing of mycorrhizal fungi provides insights into the early evolution of symbiotic traits.</title>
        <authorList>
            <person name="Miyauchi S."/>
            <person name="Kiss E."/>
            <person name="Kuo A."/>
            <person name="Drula E."/>
            <person name="Kohler A."/>
            <person name="Sanchez-Garcia M."/>
            <person name="Morin E."/>
            <person name="Andreopoulos B."/>
            <person name="Barry K.W."/>
            <person name="Bonito G."/>
            <person name="Buee M."/>
            <person name="Carver A."/>
            <person name="Chen C."/>
            <person name="Cichocki N."/>
            <person name="Clum A."/>
            <person name="Culley D."/>
            <person name="Crous P.W."/>
            <person name="Fauchery L."/>
            <person name="Girlanda M."/>
            <person name="Hayes R.D."/>
            <person name="Keri Z."/>
            <person name="LaButti K."/>
            <person name="Lipzen A."/>
            <person name="Lombard V."/>
            <person name="Magnuson J."/>
            <person name="Maillard F."/>
            <person name="Murat C."/>
            <person name="Nolan M."/>
            <person name="Ohm R.A."/>
            <person name="Pangilinan J."/>
            <person name="Pereira M.F."/>
            <person name="Perotto S."/>
            <person name="Peter M."/>
            <person name="Pfister S."/>
            <person name="Riley R."/>
            <person name="Sitrit Y."/>
            <person name="Stielow J.B."/>
            <person name="Szollosi G."/>
            <person name="Zifcakova L."/>
            <person name="Stursova M."/>
            <person name="Spatafora J.W."/>
            <person name="Tedersoo L."/>
            <person name="Vaario L.M."/>
            <person name="Yamada A."/>
            <person name="Yan M."/>
            <person name="Wang P."/>
            <person name="Xu J."/>
            <person name="Bruns T."/>
            <person name="Baldrian P."/>
            <person name="Vilgalys R."/>
            <person name="Dunand C."/>
            <person name="Henrissat B."/>
            <person name="Grigoriev I.V."/>
            <person name="Hibbett D."/>
            <person name="Nagy L.G."/>
            <person name="Martin F.M."/>
        </authorList>
    </citation>
    <scope>NUCLEOTIDE SEQUENCE</scope>
    <source>
        <strain evidence="1">BED1</strain>
    </source>
</reference>
<sequence>MTPGHLSFPYGTIPQPQFTHGHHFELASQAVLLPTIAQSASRSTSYSLSTSASIRDGSLGDDRIRKSELLAVNKQNVEFAADFLILEAALTGNWNKLLNQMQLFHSKMAKASETYAEMYDLHGSIDFDGTLEPFEVSLAVQKQCKAVTFPENWSIYYLHEYDHEMLVTSPVAVVTLQATKNNWLQPVYSHTPYLV</sequence>
<dbReference type="AlphaFoldDB" id="A0AAD4BKZ4"/>
<proteinExistence type="predicted"/>
<reference evidence="1" key="1">
    <citation type="submission" date="2019-10" db="EMBL/GenBank/DDBJ databases">
        <authorList>
            <consortium name="DOE Joint Genome Institute"/>
            <person name="Kuo A."/>
            <person name="Miyauchi S."/>
            <person name="Kiss E."/>
            <person name="Drula E."/>
            <person name="Kohler A."/>
            <person name="Sanchez-Garcia M."/>
            <person name="Andreopoulos B."/>
            <person name="Barry K.W."/>
            <person name="Bonito G."/>
            <person name="Buee M."/>
            <person name="Carver A."/>
            <person name="Chen C."/>
            <person name="Cichocki N."/>
            <person name="Clum A."/>
            <person name="Culley D."/>
            <person name="Crous P.W."/>
            <person name="Fauchery L."/>
            <person name="Girlanda M."/>
            <person name="Hayes R."/>
            <person name="Keri Z."/>
            <person name="LaButti K."/>
            <person name="Lipzen A."/>
            <person name="Lombard V."/>
            <person name="Magnuson J."/>
            <person name="Maillard F."/>
            <person name="Morin E."/>
            <person name="Murat C."/>
            <person name="Nolan M."/>
            <person name="Ohm R."/>
            <person name="Pangilinan J."/>
            <person name="Pereira M."/>
            <person name="Perotto S."/>
            <person name="Peter M."/>
            <person name="Riley R."/>
            <person name="Sitrit Y."/>
            <person name="Stielow B."/>
            <person name="Szollosi G."/>
            <person name="Zifcakova L."/>
            <person name="Stursova M."/>
            <person name="Spatafora J.W."/>
            <person name="Tedersoo L."/>
            <person name="Vaario L.-M."/>
            <person name="Yamada A."/>
            <person name="Yan M."/>
            <person name="Wang P."/>
            <person name="Xu J."/>
            <person name="Bruns T."/>
            <person name="Baldrian P."/>
            <person name="Vilgalys R."/>
            <person name="Henrissat B."/>
            <person name="Grigoriev I.V."/>
            <person name="Hibbett D."/>
            <person name="Nagy L.G."/>
            <person name="Martin F.M."/>
        </authorList>
    </citation>
    <scope>NUCLEOTIDE SEQUENCE</scope>
    <source>
        <strain evidence="1">BED1</strain>
    </source>
</reference>
<evidence type="ECO:0000313" key="2">
    <source>
        <dbReference type="Proteomes" id="UP001194468"/>
    </source>
</evidence>
<protein>
    <submittedName>
        <fullName evidence="1">Uncharacterized protein</fullName>
    </submittedName>
</protein>